<organism evidence="1 2">
    <name type="scientific">Paraburkholderia acidicola</name>
    <dbReference type="NCBI Taxonomy" id="1912599"/>
    <lineage>
        <taxon>Bacteria</taxon>
        <taxon>Pseudomonadati</taxon>
        <taxon>Pseudomonadota</taxon>
        <taxon>Betaproteobacteria</taxon>
        <taxon>Burkholderiales</taxon>
        <taxon>Burkholderiaceae</taxon>
        <taxon>Paraburkholderia</taxon>
    </lineage>
</organism>
<proteinExistence type="predicted"/>
<protein>
    <submittedName>
        <fullName evidence="1">Uncharacterized protein</fullName>
    </submittedName>
</protein>
<gene>
    <name evidence="1" type="ORF">BWP39_07020</name>
</gene>
<dbReference type="Proteomes" id="UP000218022">
    <property type="component" value="Unassembled WGS sequence"/>
</dbReference>
<name>A0A2A4F6G6_9BURK</name>
<evidence type="ECO:0000313" key="2">
    <source>
        <dbReference type="Proteomes" id="UP000218022"/>
    </source>
</evidence>
<accession>A0A2A4F6G6</accession>
<sequence>MSCPTHDLLVLTAHSMDGQHDGQRVSVNFDAGRRDPDQEASVARQVEAEPVNWARQYAV</sequence>
<evidence type="ECO:0000313" key="1">
    <source>
        <dbReference type="EMBL" id="PCE28260.1"/>
    </source>
</evidence>
<reference evidence="1 2" key="1">
    <citation type="submission" date="2017-01" db="EMBL/GenBank/DDBJ databases">
        <title>Whole-Genome Shotgun Sequencing of Two beta-Proteobacterial Species in Search of the Bulgecin Biosynthetic Cluster.</title>
        <authorList>
            <person name="Horsman M.E."/>
            <person name="Marous D.R."/>
            <person name="Li R."/>
            <person name="Oliver R.A."/>
            <person name="Byun B."/>
            <person name="Emrich S.J."/>
            <person name="Boggess B."/>
            <person name="Townsend C.A."/>
            <person name="Mobashery S."/>
        </authorList>
    </citation>
    <scope>NUCLEOTIDE SEQUENCE [LARGE SCALE GENOMIC DNA]</scope>
    <source>
        <strain evidence="1 2">ATCC 31363</strain>
    </source>
</reference>
<comment type="caution">
    <text evidence="1">The sequence shown here is derived from an EMBL/GenBank/DDBJ whole genome shotgun (WGS) entry which is preliminary data.</text>
</comment>
<dbReference type="AlphaFoldDB" id="A0A2A4F6G6"/>
<dbReference type="EMBL" id="MTZV01000002">
    <property type="protein sequence ID" value="PCE28260.1"/>
    <property type="molecule type" value="Genomic_DNA"/>
</dbReference>